<dbReference type="InterPro" id="IPR001818">
    <property type="entry name" value="Pept_M10_metallopeptidase"/>
</dbReference>
<dbReference type="Pfam" id="PF01400">
    <property type="entry name" value="Astacin"/>
    <property type="match status" value="1"/>
</dbReference>
<dbReference type="SUPFAM" id="SSF55486">
    <property type="entry name" value="Metalloproteases ('zincins'), catalytic domain"/>
    <property type="match status" value="2"/>
</dbReference>
<dbReference type="PANTHER" id="PTHR10127">
    <property type="entry name" value="DISCOIDIN, CUB, EGF, LAMININ , AND ZINC METALLOPROTEASE DOMAIN CONTAINING"/>
    <property type="match status" value="1"/>
</dbReference>
<dbReference type="SMART" id="SM00235">
    <property type="entry name" value="ZnMc"/>
    <property type="match status" value="2"/>
</dbReference>
<keyword evidence="1" id="KW-0645">Protease</keyword>
<dbReference type="OrthoDB" id="291007at2759"/>
<dbReference type="Gene3D" id="3.40.390.10">
    <property type="entry name" value="Collagenase (Catalytic Domain)"/>
    <property type="match status" value="2"/>
</dbReference>
<evidence type="ECO:0000256" key="2">
    <source>
        <dbReference type="ARBA" id="ARBA00022723"/>
    </source>
</evidence>
<evidence type="ECO:0000256" key="1">
    <source>
        <dbReference type="ARBA" id="ARBA00022670"/>
    </source>
</evidence>
<dbReference type="GO" id="GO:0006508">
    <property type="term" value="P:proteolysis"/>
    <property type="evidence" value="ECO:0007669"/>
    <property type="project" value="UniProtKB-KW"/>
</dbReference>
<dbReference type="InterPro" id="IPR001506">
    <property type="entry name" value="Peptidase_M12A"/>
</dbReference>
<evidence type="ECO:0000259" key="6">
    <source>
        <dbReference type="SMART" id="SM00235"/>
    </source>
</evidence>
<dbReference type="GO" id="GO:0004222">
    <property type="term" value="F:metalloendopeptidase activity"/>
    <property type="evidence" value="ECO:0007669"/>
    <property type="project" value="InterPro"/>
</dbReference>
<organism evidence="7 8">
    <name type="scientific">Crepidotus variabilis</name>
    <dbReference type="NCBI Taxonomy" id="179855"/>
    <lineage>
        <taxon>Eukaryota</taxon>
        <taxon>Fungi</taxon>
        <taxon>Dikarya</taxon>
        <taxon>Basidiomycota</taxon>
        <taxon>Agaricomycotina</taxon>
        <taxon>Agaricomycetes</taxon>
        <taxon>Agaricomycetidae</taxon>
        <taxon>Agaricales</taxon>
        <taxon>Agaricineae</taxon>
        <taxon>Crepidotaceae</taxon>
        <taxon>Crepidotus</taxon>
    </lineage>
</organism>
<feature type="domain" description="Peptidase metallopeptidase" evidence="6">
    <location>
        <begin position="367"/>
        <end position="534"/>
    </location>
</feature>
<accession>A0A9P6JSG8</accession>
<dbReference type="InterPro" id="IPR006026">
    <property type="entry name" value="Peptidase_Metallo"/>
</dbReference>
<comment type="caution">
    <text evidence="7">The sequence shown here is derived from an EMBL/GenBank/DDBJ whole genome shotgun (WGS) entry which is preliminary data.</text>
</comment>
<evidence type="ECO:0000256" key="5">
    <source>
        <dbReference type="SAM" id="Coils"/>
    </source>
</evidence>
<sequence length="1398" mass="155328">MHRRVVSTGGGASKRFSASKLLLDQLWEFGATCAQRNLNTSSKVPVEAESPEEPVFTAFAVVTKVDRLWTPGDNLTYAFMEKATTIYQSNQQQKVKNAILEWQKYANITFECIDNVETAIVRISFNLRGGSWSFVGTEVNDVEKTEATMNLGWVYGDSTEPTDGERGAILHEFGHTLGLLHEIQSPDRTGKLTLKHDAVIDYYSEALQCTPEEVERQIIDVYNSAEISNYSELDMDSIMMYFMPATLNEEGIRVLPNNSLSATDKAFMIINYPLDDKNLFEEALHTTAVEGESRERILQMYDQMDYVGIRREFSQYCAAARAASKPPVDPNIPDLPGPPVPDACAFDPVMAYWRSSSRSNGINADAPGFLWQPGQEITYSWVQSSTHATAYRKRRVRETFGAYATRVNLSFREVSRDTSADIHVYFGVSPRSAAGWALCGTSAATGKRTAPEVEAFGGTEETSLVLSDDVIFKFEPTSPERKAREERLLTHEIGHVLGLEHEHGIAHQVDDLVSGSSRHDLFFYDEDSIMLYPSPEARFDAEWSLWKDHFNVRSTKYNRKPSKTDLAFLGALYPRPRGHIDDHFENDLADLGIRSMELLIQRDLAFSHYGRAEFSQHIQQLRSQMSQHLDLVRSDPPVIPAKSPIQQHGIINPNSRPTNRSFVDELMKQLSSTFKPTSGQIFALQFPGRFLQSSLYAWDTGRAGIAAQFTKPTVVNENEFRLVDQLYNVGSVISAPNGLNLSIVYEQVLNNLIPGVQLSQVNFTKHQAQIRQWLLKEVPATDWVKNLITSQTSKTSVQSTPTSPKAPFDLPNKLSDADKVNRLELSSALTQEYLSAKQAWELERQSMIENARGDNVDAAVRRLGRITAIREAQLAAKHADAVVRGFSHLIRQYTAYLDIKTPSEMLQDAKDALRESATSSLDGSLKVYPVQMQPVDWFLSLSTNFKVEDLTENPTLYLEQINAKSKQLDALDARLASLSNRPRLQASDLRKAAETARDSLNQANANLASAYSTNVVALARTCINSSNKFVMADFLSCAQVANIADSSFVDIERKMKSLTDAQVDVQRTTRTLTRLEADVSLAEATSAVQEATEIHDQIRRLTKDISTITSRYQALLYSQNPSGATPFAPITPQILSLDQIPLLPFRQDSQEGRWQNFTFNHQIDTLYSFSSENSGASAATTSTSLFFGTHDSDNRSASASSSSTDSVSGIQVEIGFRATLVNVDRSGWFQPQFFKQSSGFHFLNKHASWSRWPSNVKSTNDLTGMGNLSPSEAATACEEINKYLLPAFPAAFVICKDITIKIHLSNTNIQKSSAEMAAFAATSSGVLCFSTNSSDTSATSSGSYGFQAASDGCVIRIAGPQILGYYLQFLDPDTTTEVPDTLPDGFLVSDSDYDSVFK</sequence>
<dbReference type="EMBL" id="MU157839">
    <property type="protein sequence ID" value="KAF9530510.1"/>
    <property type="molecule type" value="Genomic_DNA"/>
</dbReference>
<dbReference type="GO" id="GO:0008270">
    <property type="term" value="F:zinc ion binding"/>
    <property type="evidence" value="ECO:0007669"/>
    <property type="project" value="InterPro"/>
</dbReference>
<keyword evidence="2" id="KW-0479">Metal-binding</keyword>
<dbReference type="GO" id="GO:0031012">
    <property type="term" value="C:extracellular matrix"/>
    <property type="evidence" value="ECO:0007669"/>
    <property type="project" value="InterPro"/>
</dbReference>
<dbReference type="InterPro" id="IPR024079">
    <property type="entry name" value="MetalloPept_cat_dom_sf"/>
</dbReference>
<name>A0A9P6JSG8_9AGAR</name>
<evidence type="ECO:0000256" key="3">
    <source>
        <dbReference type="ARBA" id="ARBA00022801"/>
    </source>
</evidence>
<gene>
    <name evidence="7" type="ORF">CPB83DRAFT_763109</name>
</gene>
<reference evidence="7" key="1">
    <citation type="submission" date="2020-11" db="EMBL/GenBank/DDBJ databases">
        <authorList>
            <consortium name="DOE Joint Genome Institute"/>
            <person name="Ahrendt S."/>
            <person name="Riley R."/>
            <person name="Andreopoulos W."/>
            <person name="Labutti K."/>
            <person name="Pangilinan J."/>
            <person name="Ruiz-Duenas F.J."/>
            <person name="Barrasa J.M."/>
            <person name="Sanchez-Garcia M."/>
            <person name="Camarero S."/>
            <person name="Miyauchi S."/>
            <person name="Serrano A."/>
            <person name="Linde D."/>
            <person name="Babiker R."/>
            <person name="Drula E."/>
            <person name="Ayuso-Fernandez I."/>
            <person name="Pacheco R."/>
            <person name="Padilla G."/>
            <person name="Ferreira P."/>
            <person name="Barriuso J."/>
            <person name="Kellner H."/>
            <person name="Castanera R."/>
            <person name="Alfaro M."/>
            <person name="Ramirez L."/>
            <person name="Pisabarro A.G."/>
            <person name="Kuo A."/>
            <person name="Tritt A."/>
            <person name="Lipzen A."/>
            <person name="He G."/>
            <person name="Yan M."/>
            <person name="Ng V."/>
            <person name="Cullen D."/>
            <person name="Martin F."/>
            <person name="Rosso M.-N."/>
            <person name="Henrissat B."/>
            <person name="Hibbett D."/>
            <person name="Martinez A.T."/>
            <person name="Grigoriev I.V."/>
        </authorList>
    </citation>
    <scope>NUCLEOTIDE SEQUENCE</scope>
    <source>
        <strain evidence="7">CBS 506.95</strain>
    </source>
</reference>
<evidence type="ECO:0000313" key="8">
    <source>
        <dbReference type="Proteomes" id="UP000807306"/>
    </source>
</evidence>
<feature type="coiled-coil region" evidence="5">
    <location>
        <begin position="961"/>
        <end position="1006"/>
    </location>
</feature>
<evidence type="ECO:0000313" key="7">
    <source>
        <dbReference type="EMBL" id="KAF9530510.1"/>
    </source>
</evidence>
<dbReference type="PANTHER" id="PTHR10127:SF850">
    <property type="entry name" value="METALLOENDOPEPTIDASE"/>
    <property type="match status" value="1"/>
</dbReference>
<feature type="domain" description="Peptidase metallopeptidase" evidence="6">
    <location>
        <begin position="65"/>
        <end position="224"/>
    </location>
</feature>
<protein>
    <recommendedName>
        <fullName evidence="6">Peptidase metallopeptidase domain-containing protein</fullName>
    </recommendedName>
</protein>
<keyword evidence="5" id="KW-0175">Coiled coil</keyword>
<keyword evidence="3" id="KW-0378">Hydrolase</keyword>
<keyword evidence="4" id="KW-0862">Zinc</keyword>
<keyword evidence="8" id="KW-1185">Reference proteome</keyword>
<evidence type="ECO:0000256" key="4">
    <source>
        <dbReference type="ARBA" id="ARBA00022833"/>
    </source>
</evidence>
<dbReference type="Pfam" id="PF00413">
    <property type="entry name" value="Peptidase_M10"/>
    <property type="match status" value="1"/>
</dbReference>
<proteinExistence type="predicted"/>
<dbReference type="Proteomes" id="UP000807306">
    <property type="component" value="Unassembled WGS sequence"/>
</dbReference>